<dbReference type="GO" id="GO:0000981">
    <property type="term" value="F:DNA-binding transcription factor activity, RNA polymerase II-specific"/>
    <property type="evidence" value="ECO:0007669"/>
    <property type="project" value="InterPro"/>
</dbReference>
<dbReference type="GO" id="GO:0008270">
    <property type="term" value="F:zinc ion binding"/>
    <property type="evidence" value="ECO:0007669"/>
    <property type="project" value="InterPro"/>
</dbReference>
<dbReference type="PANTHER" id="PTHR31001">
    <property type="entry name" value="UNCHARACTERIZED TRANSCRIPTIONAL REGULATORY PROTEIN"/>
    <property type="match status" value="1"/>
</dbReference>
<dbReference type="Proteomes" id="UP000053890">
    <property type="component" value="Unassembled WGS sequence"/>
</dbReference>
<dbReference type="STRING" id="578459.A0A194SBC6"/>
<accession>A0A194SBC6</accession>
<dbReference type="Pfam" id="PF00172">
    <property type="entry name" value="Zn_clus"/>
    <property type="match status" value="1"/>
</dbReference>
<dbReference type="AlphaFoldDB" id="A0A194SBC6"/>
<dbReference type="InterPro" id="IPR050613">
    <property type="entry name" value="Sec_Metabolite_Reg"/>
</dbReference>
<dbReference type="InterPro" id="IPR001138">
    <property type="entry name" value="Zn2Cys6_DnaBD"/>
</dbReference>
<dbReference type="EMBL" id="KQ474075">
    <property type="protein sequence ID" value="KPV76711.1"/>
    <property type="molecule type" value="Genomic_DNA"/>
</dbReference>
<dbReference type="GO" id="GO:0005634">
    <property type="term" value="C:nucleus"/>
    <property type="evidence" value="ECO:0007669"/>
    <property type="project" value="UniProtKB-SubCell"/>
</dbReference>
<evidence type="ECO:0000259" key="4">
    <source>
        <dbReference type="PROSITE" id="PS50048"/>
    </source>
</evidence>
<evidence type="ECO:0000313" key="6">
    <source>
        <dbReference type="Proteomes" id="UP000053890"/>
    </source>
</evidence>
<proteinExistence type="predicted"/>
<gene>
    <name evidence="5" type="ORF">RHOBADRAFT_66069</name>
</gene>
<name>A0A194SBC6_RHOGW</name>
<dbReference type="OMA" id="MRVFKCL"/>
<dbReference type="SUPFAM" id="SSF57701">
    <property type="entry name" value="Zn2/Cys6 DNA-binding domain"/>
    <property type="match status" value="1"/>
</dbReference>
<feature type="region of interest" description="Disordered" evidence="3">
    <location>
        <begin position="776"/>
        <end position="807"/>
    </location>
</feature>
<feature type="compositionally biased region" description="Low complexity" evidence="3">
    <location>
        <begin position="776"/>
        <end position="789"/>
    </location>
</feature>
<dbReference type="SMART" id="SM00066">
    <property type="entry name" value="GAL4"/>
    <property type="match status" value="1"/>
</dbReference>
<dbReference type="InterPro" id="IPR036864">
    <property type="entry name" value="Zn2-C6_fun-type_DNA-bd_sf"/>
</dbReference>
<feature type="region of interest" description="Disordered" evidence="3">
    <location>
        <begin position="648"/>
        <end position="667"/>
    </location>
</feature>
<dbReference type="PROSITE" id="PS00463">
    <property type="entry name" value="ZN2_CY6_FUNGAL_1"/>
    <property type="match status" value="1"/>
</dbReference>
<feature type="domain" description="Zn(2)-C6 fungal-type" evidence="4">
    <location>
        <begin position="23"/>
        <end position="53"/>
    </location>
</feature>
<dbReference type="PROSITE" id="PS50048">
    <property type="entry name" value="ZN2_CY6_FUNGAL_2"/>
    <property type="match status" value="1"/>
</dbReference>
<dbReference type="PANTHER" id="PTHR31001:SF88">
    <property type="entry name" value="TRANSCRIPTION FACTOR PDR3"/>
    <property type="match status" value="1"/>
</dbReference>
<feature type="region of interest" description="Disordered" evidence="3">
    <location>
        <begin position="85"/>
        <end position="110"/>
    </location>
</feature>
<dbReference type="OrthoDB" id="4236860at2759"/>
<reference evidence="5 6" key="1">
    <citation type="journal article" date="2015" name="Front. Microbiol.">
        <title>Genome sequence of the plant growth promoting endophytic yeast Rhodotorula graminis WP1.</title>
        <authorList>
            <person name="Firrincieli A."/>
            <person name="Otillar R."/>
            <person name="Salamov A."/>
            <person name="Schmutz J."/>
            <person name="Khan Z."/>
            <person name="Redman R.S."/>
            <person name="Fleck N.D."/>
            <person name="Lindquist E."/>
            <person name="Grigoriev I.V."/>
            <person name="Doty S.L."/>
        </authorList>
    </citation>
    <scope>NUCLEOTIDE SEQUENCE [LARGE SCALE GENOMIC DNA]</scope>
    <source>
        <strain evidence="5 6">WP1</strain>
    </source>
</reference>
<feature type="compositionally biased region" description="Low complexity" evidence="3">
    <location>
        <begin position="695"/>
        <end position="728"/>
    </location>
</feature>
<comment type="subcellular location">
    <subcellularLocation>
        <location evidence="1">Nucleus</location>
    </subcellularLocation>
</comment>
<evidence type="ECO:0000256" key="1">
    <source>
        <dbReference type="ARBA" id="ARBA00004123"/>
    </source>
</evidence>
<keyword evidence="2" id="KW-0539">Nucleus</keyword>
<organism evidence="5 6">
    <name type="scientific">Rhodotorula graminis (strain WP1)</name>
    <dbReference type="NCBI Taxonomy" id="578459"/>
    <lineage>
        <taxon>Eukaryota</taxon>
        <taxon>Fungi</taxon>
        <taxon>Dikarya</taxon>
        <taxon>Basidiomycota</taxon>
        <taxon>Pucciniomycotina</taxon>
        <taxon>Microbotryomycetes</taxon>
        <taxon>Sporidiobolales</taxon>
        <taxon>Sporidiobolaceae</taxon>
        <taxon>Rhodotorula</taxon>
    </lineage>
</organism>
<dbReference type="GeneID" id="28979305"/>
<evidence type="ECO:0000256" key="2">
    <source>
        <dbReference type="ARBA" id="ARBA00023242"/>
    </source>
</evidence>
<dbReference type="CDD" id="cd00067">
    <property type="entry name" value="GAL4"/>
    <property type="match status" value="1"/>
</dbReference>
<sequence length="807" mass="86376">MLPEDPVSPLLPPPKIVQKADRSCKKCRERRVRCGREFPTCARCKKRRDTCSFGEGVYVEDTVEGSDQQRIADLEGKITTLQSQLRSAATTSTSAPAPRPVLAPTSSSSNASVVRPSLAADISRALTDLLPAGTSSVLSAFLAEEGHSGGITPTFGNVDFRLAGTGLAHAVTCHLLDSATRACDSKLPGLATISSHVPLLKANLHDLAPHDQVNVATLCALGARTSPHSAFYGIASITSPEGTPVPALFSQVGNRRESLCKSLEKRALETAWSAGLFKTPSYEAAEAVAALAVLSIYEENDLDETRWLVRQAAGLFLDVRHNEMLNGTSSSLGKNVGLAVFMVDAQLAVQGGRPTVISPLELQDYWATSGLTIPDLVNAHLPELVDAKLRSTLSFADIESLVETILFHVYACYRVFAQVTSPARRSSSNSVLSFVRNLWNLVDQIHNAIQRLQQQLVAITDPLVGSDGDPRAVDHAILLVVRADDVLVHLVGYIHAYLMRDRDSGKYGPEREGDRELARARGESQMRVFKCLKLFAFYCQLYCSSENKHNVFHLLMQLEPLLHWTELVALRIGQPGGPLSDEFEVSEEEVEWFRMALELSLFYSPRLALTLQALVSARQKCMHKASPAMFPVQAAPVFAPPAPPPSNLSMPHASLHDPSLTSPAAANDNVRYPYSPANTPFNVGGPVSALQHGGPTHLPSTSSSSSTPHPFSFSQHPPTHMSSSSSSSMPQAGPMMVGQEGFANGAADDLSGSTTPADVRSAFQSVDWADLSLTPAPATAASDGSAGSTEGWAQVGGGGGARPRSSG</sequence>
<keyword evidence="6" id="KW-1185">Reference proteome</keyword>
<evidence type="ECO:0000256" key="3">
    <source>
        <dbReference type="SAM" id="MobiDB-lite"/>
    </source>
</evidence>
<feature type="region of interest" description="Disordered" evidence="3">
    <location>
        <begin position="683"/>
        <end position="756"/>
    </location>
</feature>
<protein>
    <recommendedName>
        <fullName evidence="4">Zn(2)-C6 fungal-type domain-containing protein</fullName>
    </recommendedName>
</protein>
<feature type="compositionally biased region" description="Low complexity" evidence="3">
    <location>
        <begin position="86"/>
        <end position="96"/>
    </location>
</feature>
<evidence type="ECO:0000313" key="5">
    <source>
        <dbReference type="EMBL" id="KPV76711.1"/>
    </source>
</evidence>
<dbReference type="RefSeq" id="XP_018272760.1">
    <property type="nucleotide sequence ID" value="XM_018418858.1"/>
</dbReference>
<dbReference type="Gene3D" id="4.10.240.10">
    <property type="entry name" value="Zn(2)-C6 fungal-type DNA-binding domain"/>
    <property type="match status" value="1"/>
</dbReference>